<organism evidence="7 8">
    <name type="scientific">Streptomyces cinerochromogenes</name>
    <dbReference type="NCBI Taxonomy" id="66422"/>
    <lineage>
        <taxon>Bacteria</taxon>
        <taxon>Bacillati</taxon>
        <taxon>Actinomycetota</taxon>
        <taxon>Actinomycetes</taxon>
        <taxon>Kitasatosporales</taxon>
        <taxon>Streptomycetaceae</taxon>
        <taxon>Streptomyces</taxon>
    </lineage>
</organism>
<dbReference type="RefSeq" id="WP_392819133.1">
    <property type="nucleotide sequence ID" value="NZ_JBICYV010000010.1"/>
</dbReference>
<proteinExistence type="inferred from homology"/>
<feature type="domain" description="HTH lysR-type" evidence="6">
    <location>
        <begin position="16"/>
        <end position="72"/>
    </location>
</feature>
<dbReference type="InterPro" id="IPR005119">
    <property type="entry name" value="LysR_subst-bd"/>
</dbReference>
<keyword evidence="4" id="KW-0804">Transcription</keyword>
<dbReference type="Gene3D" id="1.10.10.10">
    <property type="entry name" value="Winged helix-like DNA-binding domain superfamily/Winged helix DNA-binding domain"/>
    <property type="match status" value="1"/>
</dbReference>
<comment type="similarity">
    <text evidence="1">Belongs to the LysR transcriptional regulatory family.</text>
</comment>
<dbReference type="Pfam" id="PF03466">
    <property type="entry name" value="LysR_substrate"/>
    <property type="match status" value="1"/>
</dbReference>
<dbReference type="PRINTS" id="PR00039">
    <property type="entry name" value="HTHLYSR"/>
</dbReference>
<dbReference type="Gene3D" id="3.40.190.10">
    <property type="entry name" value="Periplasmic binding protein-like II"/>
    <property type="match status" value="2"/>
</dbReference>
<sequence length="332" mass="35509">MSVMIDIYETEFRKADLNLLVVFAALMREGSVTRAAAALHLSQGAVSAALGRLRRLFGDELFTRTRTGVEPTPRAVQLARRIEPALSLIQGAVTGRDRFDPATARHTFTLGMSDDLEAALLPRLLAATAGLPGIRIAVRQAHRNTVADLLDQGRIDLGIAAAPAHGPDHRTRDLFDSGYTCLFHPRLLPLATPLSLDDYLAHPHLLISYDGRRGIVDDLLDARGLTRRVIASTTHFAGAALHLAAVPALATLPAHAAAVYATALGLTATEPPLPMPRYTVSAIWHATVTDDPAHRWLRHLVGATEPPVPEPPVPEPPVPGPPVPGAPPDSLP</sequence>
<dbReference type="PANTHER" id="PTHR30118">
    <property type="entry name" value="HTH-TYPE TRANSCRIPTIONAL REGULATOR LEUO-RELATED"/>
    <property type="match status" value="1"/>
</dbReference>
<dbReference type="Proteomes" id="UP001604267">
    <property type="component" value="Unassembled WGS sequence"/>
</dbReference>
<dbReference type="InterPro" id="IPR050389">
    <property type="entry name" value="LysR-type_TF"/>
</dbReference>
<dbReference type="InterPro" id="IPR000847">
    <property type="entry name" value="LysR_HTH_N"/>
</dbReference>
<name>A0ABW7BBJ8_9ACTN</name>
<dbReference type="SUPFAM" id="SSF46785">
    <property type="entry name" value="Winged helix' DNA-binding domain"/>
    <property type="match status" value="1"/>
</dbReference>
<evidence type="ECO:0000256" key="3">
    <source>
        <dbReference type="ARBA" id="ARBA00023125"/>
    </source>
</evidence>
<evidence type="ECO:0000259" key="6">
    <source>
        <dbReference type="PROSITE" id="PS50931"/>
    </source>
</evidence>
<gene>
    <name evidence="7" type="ORF">ACGFZB_21750</name>
</gene>
<dbReference type="Pfam" id="PF00126">
    <property type="entry name" value="HTH_1"/>
    <property type="match status" value="1"/>
</dbReference>
<dbReference type="PROSITE" id="PS50931">
    <property type="entry name" value="HTH_LYSR"/>
    <property type="match status" value="1"/>
</dbReference>
<dbReference type="PANTHER" id="PTHR30118:SF15">
    <property type="entry name" value="TRANSCRIPTIONAL REGULATORY PROTEIN"/>
    <property type="match status" value="1"/>
</dbReference>
<dbReference type="InterPro" id="IPR036390">
    <property type="entry name" value="WH_DNA-bd_sf"/>
</dbReference>
<dbReference type="SUPFAM" id="SSF53850">
    <property type="entry name" value="Periplasmic binding protein-like II"/>
    <property type="match status" value="1"/>
</dbReference>
<comment type="caution">
    <text evidence="7">The sequence shown here is derived from an EMBL/GenBank/DDBJ whole genome shotgun (WGS) entry which is preliminary data.</text>
</comment>
<keyword evidence="2" id="KW-0805">Transcription regulation</keyword>
<dbReference type="InterPro" id="IPR036388">
    <property type="entry name" value="WH-like_DNA-bd_sf"/>
</dbReference>
<dbReference type="EMBL" id="JBICYV010000010">
    <property type="protein sequence ID" value="MFG3013041.1"/>
    <property type="molecule type" value="Genomic_DNA"/>
</dbReference>
<evidence type="ECO:0000313" key="7">
    <source>
        <dbReference type="EMBL" id="MFG3013041.1"/>
    </source>
</evidence>
<protein>
    <submittedName>
        <fullName evidence="7">LysR family transcriptional regulator</fullName>
    </submittedName>
</protein>
<evidence type="ECO:0000256" key="1">
    <source>
        <dbReference type="ARBA" id="ARBA00009437"/>
    </source>
</evidence>
<evidence type="ECO:0000313" key="8">
    <source>
        <dbReference type="Proteomes" id="UP001604267"/>
    </source>
</evidence>
<keyword evidence="3" id="KW-0238">DNA-binding</keyword>
<evidence type="ECO:0000256" key="5">
    <source>
        <dbReference type="SAM" id="MobiDB-lite"/>
    </source>
</evidence>
<accession>A0ABW7BBJ8</accession>
<keyword evidence="8" id="KW-1185">Reference proteome</keyword>
<feature type="region of interest" description="Disordered" evidence="5">
    <location>
        <begin position="303"/>
        <end position="332"/>
    </location>
</feature>
<reference evidence="7 8" key="1">
    <citation type="submission" date="2024-10" db="EMBL/GenBank/DDBJ databases">
        <title>The Natural Products Discovery Center: Release of the First 8490 Sequenced Strains for Exploring Actinobacteria Biosynthetic Diversity.</title>
        <authorList>
            <person name="Kalkreuter E."/>
            <person name="Kautsar S.A."/>
            <person name="Yang D."/>
            <person name="Bader C.D."/>
            <person name="Teijaro C.N."/>
            <person name="Fluegel L."/>
            <person name="Davis C.M."/>
            <person name="Simpson J.R."/>
            <person name="Lauterbach L."/>
            <person name="Steele A.D."/>
            <person name="Gui C."/>
            <person name="Meng S."/>
            <person name="Li G."/>
            <person name="Viehrig K."/>
            <person name="Ye F."/>
            <person name="Su P."/>
            <person name="Kiefer A.F."/>
            <person name="Nichols A."/>
            <person name="Cepeda A.J."/>
            <person name="Yan W."/>
            <person name="Fan B."/>
            <person name="Jiang Y."/>
            <person name="Adhikari A."/>
            <person name="Zheng C.-J."/>
            <person name="Schuster L."/>
            <person name="Cowan T.M."/>
            <person name="Smanski M.J."/>
            <person name="Chevrette M.G."/>
            <person name="De Carvalho L.P.S."/>
            <person name="Shen B."/>
        </authorList>
    </citation>
    <scope>NUCLEOTIDE SEQUENCE [LARGE SCALE GENOMIC DNA]</scope>
    <source>
        <strain evidence="7 8">NPDC048320</strain>
    </source>
</reference>
<evidence type="ECO:0000256" key="2">
    <source>
        <dbReference type="ARBA" id="ARBA00023015"/>
    </source>
</evidence>
<evidence type="ECO:0000256" key="4">
    <source>
        <dbReference type="ARBA" id="ARBA00023163"/>
    </source>
</evidence>
<feature type="compositionally biased region" description="Pro residues" evidence="5">
    <location>
        <begin position="306"/>
        <end position="332"/>
    </location>
</feature>